<dbReference type="InterPro" id="IPR027417">
    <property type="entry name" value="P-loop_NTPase"/>
</dbReference>
<reference evidence="2" key="1">
    <citation type="submission" date="2021-01" db="EMBL/GenBank/DDBJ databases">
        <title>Draft genome sequence of Acholeplasmataceae bacterium strain Mahy22.</title>
        <authorList>
            <person name="Watanabe M."/>
            <person name="Kojima H."/>
            <person name="Fukui M."/>
        </authorList>
    </citation>
    <scope>NUCLEOTIDE SEQUENCE</scope>
    <source>
        <strain evidence="2">Mahy22</strain>
    </source>
</reference>
<accession>A0A7U9XVF9</accession>
<dbReference type="KEGG" id="manr:MPAN_010220"/>
<feature type="domain" description="KAP NTPase" evidence="1">
    <location>
        <begin position="20"/>
        <end position="182"/>
    </location>
</feature>
<proteinExistence type="predicted"/>
<evidence type="ECO:0000313" key="3">
    <source>
        <dbReference type="Proteomes" id="UP000620133"/>
    </source>
</evidence>
<dbReference type="AlphaFoldDB" id="A0A7U9XVF9"/>
<dbReference type="SUPFAM" id="SSF52540">
    <property type="entry name" value="P-loop containing nucleoside triphosphate hydrolases"/>
    <property type="match status" value="1"/>
</dbReference>
<dbReference type="Gene3D" id="3.40.50.300">
    <property type="entry name" value="P-loop containing nucleotide triphosphate hydrolases"/>
    <property type="match status" value="1"/>
</dbReference>
<sequence length="659" mass="77672">MKYYDNVLKSIDFYMQDKDLNNAFFINGKWGSGKSYFVKNVLTSHMSTQYDHKVIYISLYGVVNVDEIAKQIYSKLIAENRINKNRNRFPFKSKSIATEYAKDTAIATAKNLIPMLLSKVYITMPKIEDYWKYITLQKIILIFDDLERSRIDTIELMGCINNFVEEYGIKTIVVGNEDEIKKRFFVDNFVEKVEVVKDLKLPIIDDEEKDKYRSILFKESEVKEIFDAGLITTNLNTISKKIEYLFSTYEKYDKIKEKLIGYTFEFAPPIKELFYVLAGNDIIKRNIDFIERIYTERNCSNLRTFIFSKHAFNQLYDTISELDLKNFDDLIDIIVENTFYCSLELKNPVDKLNENPYRVFNSTNENVPQSVVNSINEIIREYLNTLELDYEVFALQLFDFDSLISEFRNEIENSLKQLQTYWLDKEDEYIESSLREILEMLKNNTLNIQSYPTLLSYIYLYNDIFNETKIDIGEIIKLMISNINKYKEKVAQDFGVNLHISYWPENKEEMSRNLDILHEEVENHNLSITDQSINSFFKNVKWSAEFLGNLRDEEKKWKFTTEKNFVSLIDVDQLANLIIAGTAEDLSNVYQAFKFVYSFSNLNEFFQNDIDNLVKLKKNLSEGVSKVKSNILVYSMKKFISYLEEKINIISENKQINGT</sequence>
<dbReference type="Pfam" id="PF07693">
    <property type="entry name" value="KAP_NTPase"/>
    <property type="match status" value="1"/>
</dbReference>
<name>A0A7U9XVF9_9MOLU</name>
<organism evidence="2 3">
    <name type="scientific">Mariniplasma anaerobium</name>
    <dbReference type="NCBI Taxonomy" id="2735436"/>
    <lineage>
        <taxon>Bacteria</taxon>
        <taxon>Bacillati</taxon>
        <taxon>Mycoplasmatota</taxon>
        <taxon>Mollicutes</taxon>
        <taxon>Acholeplasmatales</taxon>
        <taxon>Acholeplasmataceae</taxon>
        <taxon>Mariniplasma</taxon>
    </lineage>
</organism>
<keyword evidence="3" id="KW-1185">Reference proteome</keyword>
<dbReference type="EMBL" id="AP024412">
    <property type="protein sequence ID" value="BCR36129.1"/>
    <property type="molecule type" value="Genomic_DNA"/>
</dbReference>
<protein>
    <recommendedName>
        <fullName evidence="1">KAP NTPase domain-containing protein</fullName>
    </recommendedName>
</protein>
<evidence type="ECO:0000259" key="1">
    <source>
        <dbReference type="Pfam" id="PF07693"/>
    </source>
</evidence>
<dbReference type="Proteomes" id="UP000620133">
    <property type="component" value="Chromosome"/>
</dbReference>
<dbReference type="InterPro" id="IPR011646">
    <property type="entry name" value="KAP_P-loop"/>
</dbReference>
<gene>
    <name evidence="2" type="ORF">MPAN_010220</name>
</gene>
<evidence type="ECO:0000313" key="2">
    <source>
        <dbReference type="EMBL" id="BCR36129.1"/>
    </source>
</evidence>
<dbReference type="RefSeq" id="WP_176239592.1">
    <property type="nucleotide sequence ID" value="NZ_AP024412.1"/>
</dbReference>